<gene>
    <name evidence="8" type="ORF">KHA99_22085</name>
</gene>
<dbReference type="InterPro" id="IPR011701">
    <property type="entry name" value="MFS"/>
</dbReference>
<evidence type="ECO:0000256" key="3">
    <source>
        <dbReference type="ARBA" id="ARBA00022692"/>
    </source>
</evidence>
<organism evidence="8 9">
    <name type="scientific">Neobacillus rhizophilus</name>
    <dbReference type="NCBI Taxonomy" id="2833579"/>
    <lineage>
        <taxon>Bacteria</taxon>
        <taxon>Bacillati</taxon>
        <taxon>Bacillota</taxon>
        <taxon>Bacilli</taxon>
        <taxon>Bacillales</taxon>
        <taxon>Bacillaceae</taxon>
        <taxon>Neobacillus</taxon>
    </lineage>
</organism>
<dbReference type="GO" id="GO:0022857">
    <property type="term" value="F:transmembrane transporter activity"/>
    <property type="evidence" value="ECO:0007669"/>
    <property type="project" value="InterPro"/>
</dbReference>
<comment type="caution">
    <text evidence="8">The sequence shown here is derived from an EMBL/GenBank/DDBJ whole genome shotgun (WGS) entry which is preliminary data.</text>
</comment>
<feature type="transmembrane region" description="Helical" evidence="6">
    <location>
        <begin position="108"/>
        <end position="129"/>
    </location>
</feature>
<reference evidence="8" key="1">
    <citation type="submission" date="2021-05" db="EMBL/GenBank/DDBJ databases">
        <title>Novel Bacillus species.</title>
        <authorList>
            <person name="Liu G."/>
        </authorList>
    </citation>
    <scope>NUCLEOTIDE SEQUENCE</scope>
    <source>
        <strain evidence="8">FJAT-49825</strain>
    </source>
</reference>
<dbReference type="CDD" id="cd17319">
    <property type="entry name" value="MFS_ExuT_GudP_like"/>
    <property type="match status" value="1"/>
</dbReference>
<dbReference type="EMBL" id="JAGYPF010000004">
    <property type="protein sequence ID" value="MBS4215135.1"/>
    <property type="molecule type" value="Genomic_DNA"/>
</dbReference>
<keyword evidence="3 6" id="KW-0812">Transmembrane</keyword>
<accession>A0A942U7Y4</accession>
<feature type="transmembrane region" description="Helical" evidence="6">
    <location>
        <begin position="82"/>
        <end position="102"/>
    </location>
</feature>
<keyword evidence="4 6" id="KW-1133">Transmembrane helix</keyword>
<feature type="transmembrane region" description="Helical" evidence="6">
    <location>
        <begin position="173"/>
        <end position="192"/>
    </location>
</feature>
<dbReference type="PANTHER" id="PTHR43791:SF100">
    <property type="entry name" value="SUGAR TRANSPORTER"/>
    <property type="match status" value="1"/>
</dbReference>
<name>A0A942U7Y4_9BACI</name>
<dbReference type="InterPro" id="IPR020846">
    <property type="entry name" value="MFS_dom"/>
</dbReference>
<feature type="transmembrane region" description="Helical" evidence="6">
    <location>
        <begin position="328"/>
        <end position="350"/>
    </location>
</feature>
<evidence type="ECO:0000313" key="9">
    <source>
        <dbReference type="Proteomes" id="UP000679749"/>
    </source>
</evidence>
<evidence type="ECO:0000259" key="7">
    <source>
        <dbReference type="PROSITE" id="PS50850"/>
    </source>
</evidence>
<keyword evidence="9" id="KW-1185">Reference proteome</keyword>
<feature type="transmembrane region" description="Helical" evidence="6">
    <location>
        <begin position="362"/>
        <end position="381"/>
    </location>
</feature>
<evidence type="ECO:0000256" key="4">
    <source>
        <dbReference type="ARBA" id="ARBA00022989"/>
    </source>
</evidence>
<dbReference type="Gene3D" id="1.20.1250.20">
    <property type="entry name" value="MFS general substrate transporter like domains"/>
    <property type="match status" value="2"/>
</dbReference>
<feature type="transmembrane region" description="Helical" evidence="6">
    <location>
        <begin position="393"/>
        <end position="412"/>
    </location>
</feature>
<dbReference type="Proteomes" id="UP000679749">
    <property type="component" value="Unassembled WGS sequence"/>
</dbReference>
<dbReference type="Pfam" id="PF07690">
    <property type="entry name" value="MFS_1"/>
    <property type="match status" value="1"/>
</dbReference>
<dbReference type="RefSeq" id="WP_213119617.1">
    <property type="nucleotide sequence ID" value="NZ_JAGYPF010000004.1"/>
</dbReference>
<dbReference type="PANTHER" id="PTHR43791">
    <property type="entry name" value="PERMEASE-RELATED"/>
    <property type="match status" value="1"/>
</dbReference>
<feature type="transmembrane region" description="Helical" evidence="6">
    <location>
        <begin position="141"/>
        <end position="161"/>
    </location>
</feature>
<evidence type="ECO:0000256" key="6">
    <source>
        <dbReference type="SAM" id="Phobius"/>
    </source>
</evidence>
<dbReference type="GO" id="GO:0005886">
    <property type="term" value="C:plasma membrane"/>
    <property type="evidence" value="ECO:0007669"/>
    <property type="project" value="UniProtKB-SubCell"/>
</dbReference>
<evidence type="ECO:0000256" key="5">
    <source>
        <dbReference type="ARBA" id="ARBA00023136"/>
    </source>
</evidence>
<proteinExistence type="predicted"/>
<feature type="transmembrane region" description="Helical" evidence="6">
    <location>
        <begin position="236"/>
        <end position="256"/>
    </location>
</feature>
<dbReference type="InterPro" id="IPR036259">
    <property type="entry name" value="MFS_trans_sf"/>
</dbReference>
<dbReference type="InterPro" id="IPR000849">
    <property type="entry name" value="Sugar_P_transporter"/>
</dbReference>
<feature type="transmembrane region" description="Helical" evidence="6">
    <location>
        <begin position="268"/>
        <end position="291"/>
    </location>
</feature>
<comment type="subcellular location">
    <subcellularLocation>
        <location evidence="1">Cell membrane</location>
        <topology evidence="1">Multi-pass membrane protein</topology>
    </subcellularLocation>
</comment>
<dbReference type="AlphaFoldDB" id="A0A942U7Y4"/>
<evidence type="ECO:0000256" key="1">
    <source>
        <dbReference type="ARBA" id="ARBA00004651"/>
    </source>
</evidence>
<dbReference type="SUPFAM" id="SSF103473">
    <property type="entry name" value="MFS general substrate transporter"/>
    <property type="match status" value="1"/>
</dbReference>
<dbReference type="PIRSF" id="PIRSF002808">
    <property type="entry name" value="Hexose_phosphate_transp"/>
    <property type="match status" value="1"/>
</dbReference>
<keyword evidence="2" id="KW-0813">Transport</keyword>
<evidence type="ECO:0000256" key="2">
    <source>
        <dbReference type="ARBA" id="ARBA00022448"/>
    </source>
</evidence>
<feature type="transmembrane region" description="Helical" evidence="6">
    <location>
        <begin position="303"/>
        <end position="322"/>
    </location>
</feature>
<feature type="domain" description="Major facilitator superfamily (MFS) profile" evidence="7">
    <location>
        <begin position="17"/>
        <end position="415"/>
    </location>
</feature>
<protein>
    <submittedName>
        <fullName evidence="8">MFS transporter</fullName>
    </submittedName>
</protein>
<dbReference type="PROSITE" id="PS50850">
    <property type="entry name" value="MFS"/>
    <property type="match status" value="1"/>
</dbReference>
<evidence type="ECO:0000313" key="8">
    <source>
        <dbReference type="EMBL" id="MBS4215135.1"/>
    </source>
</evidence>
<sequence length="431" mass="47804">MRLKSGNQPPKTRWYRIGLFLFLVYLFAFIDRSNIGMAAPSMTSELGLTSKEMGLLLSAFFWGYILTQMPGGWIAQRFSAKWVIITASTFFGIFSCLTGFMQSNESLVAVRFLLGLAEGAMWPSFMVLTIKWFPVNERAQISGLFLLAIPLSSVILSPLAGWMIDTWDWKMMFFLQALPPILLAVFAIFLLADDPMEDKRLSEKEREFILNNRGIQINDGPTQKQPFIKSILSSRLWVLGLIYLFWLTGLYAYGLWLPTVVKSINGGTLTTVGMLSAIPPLLGAIAMFLNSRLSDRNMTRGKYVIRPLTLGGTALLVSHFIHDPVLSYLLLCISAIGIYTPFGAWWAWCLDNIPPEHTGSHNGFINLFGNFGGVIGPPIVALASDGSNVGSGFYILGFGMLLAALLSVLLSFSTNRDSKSLEQSYMKPPSL</sequence>
<feature type="transmembrane region" description="Helical" evidence="6">
    <location>
        <begin position="54"/>
        <end position="75"/>
    </location>
</feature>
<keyword evidence="5 6" id="KW-0472">Membrane</keyword>